<evidence type="ECO:0000313" key="3">
    <source>
        <dbReference type="Proteomes" id="UP000265520"/>
    </source>
</evidence>
<dbReference type="GO" id="GO:0005840">
    <property type="term" value="C:ribosome"/>
    <property type="evidence" value="ECO:0007669"/>
    <property type="project" value="InterPro"/>
</dbReference>
<dbReference type="InterPro" id="IPR035979">
    <property type="entry name" value="RBD_domain_sf"/>
</dbReference>
<accession>A0A392RPA0</accession>
<protein>
    <submittedName>
        <fullName evidence="2">Polyadenylate-binding protein 8-like</fullName>
    </submittedName>
</protein>
<dbReference type="InterPro" id="IPR018130">
    <property type="entry name" value="Ribosomal_uS2_CS"/>
</dbReference>
<dbReference type="PROSITE" id="PS00962">
    <property type="entry name" value="RIBOSOMAL_S2_1"/>
    <property type="match status" value="1"/>
</dbReference>
<evidence type="ECO:0000256" key="1">
    <source>
        <dbReference type="SAM" id="MobiDB-lite"/>
    </source>
</evidence>
<dbReference type="SUPFAM" id="SSF54928">
    <property type="entry name" value="RNA-binding domain, RBD"/>
    <property type="match status" value="1"/>
</dbReference>
<dbReference type="GO" id="GO:0003735">
    <property type="term" value="F:structural constituent of ribosome"/>
    <property type="evidence" value="ECO:0007669"/>
    <property type="project" value="InterPro"/>
</dbReference>
<dbReference type="AlphaFoldDB" id="A0A392RPA0"/>
<feature type="compositionally biased region" description="Polar residues" evidence="1">
    <location>
        <begin position="1"/>
        <end position="10"/>
    </location>
</feature>
<evidence type="ECO:0000313" key="2">
    <source>
        <dbReference type="EMBL" id="MCI37590.1"/>
    </source>
</evidence>
<dbReference type="EMBL" id="LXQA010246182">
    <property type="protein sequence ID" value="MCI37590.1"/>
    <property type="molecule type" value="Genomic_DNA"/>
</dbReference>
<dbReference type="Proteomes" id="UP000265520">
    <property type="component" value="Unassembled WGS sequence"/>
</dbReference>
<organism evidence="2 3">
    <name type="scientific">Trifolium medium</name>
    <dbReference type="NCBI Taxonomy" id="97028"/>
    <lineage>
        <taxon>Eukaryota</taxon>
        <taxon>Viridiplantae</taxon>
        <taxon>Streptophyta</taxon>
        <taxon>Embryophyta</taxon>
        <taxon>Tracheophyta</taxon>
        <taxon>Spermatophyta</taxon>
        <taxon>Magnoliopsida</taxon>
        <taxon>eudicotyledons</taxon>
        <taxon>Gunneridae</taxon>
        <taxon>Pentapetalae</taxon>
        <taxon>rosids</taxon>
        <taxon>fabids</taxon>
        <taxon>Fabales</taxon>
        <taxon>Fabaceae</taxon>
        <taxon>Papilionoideae</taxon>
        <taxon>50 kb inversion clade</taxon>
        <taxon>NPAAA clade</taxon>
        <taxon>Hologalegina</taxon>
        <taxon>IRL clade</taxon>
        <taxon>Trifolieae</taxon>
        <taxon>Trifolium</taxon>
    </lineage>
</organism>
<proteinExistence type="predicted"/>
<dbReference type="GO" id="GO:0003676">
    <property type="term" value="F:nucleic acid binding"/>
    <property type="evidence" value="ECO:0007669"/>
    <property type="project" value="InterPro"/>
</dbReference>
<name>A0A392RPA0_9FABA</name>
<keyword evidence="3" id="KW-1185">Reference proteome</keyword>
<feature type="region of interest" description="Disordered" evidence="1">
    <location>
        <begin position="1"/>
        <end position="20"/>
    </location>
</feature>
<dbReference type="GO" id="GO:0006412">
    <property type="term" value="P:translation"/>
    <property type="evidence" value="ECO:0007669"/>
    <property type="project" value="InterPro"/>
</dbReference>
<feature type="non-terminal residue" evidence="2">
    <location>
        <position position="54"/>
    </location>
</feature>
<reference evidence="2 3" key="1">
    <citation type="journal article" date="2018" name="Front. Plant Sci.">
        <title>Red Clover (Trifolium pratense) and Zigzag Clover (T. medium) - A Picture of Genomic Similarities and Differences.</title>
        <authorList>
            <person name="Dluhosova J."/>
            <person name="Istvanek J."/>
            <person name="Nedelnik J."/>
            <person name="Repkova J."/>
        </authorList>
    </citation>
    <scope>NUCLEOTIDE SEQUENCE [LARGE SCALE GENOMIC DNA]</scope>
    <source>
        <strain evidence="3">cv. 10/8</strain>
        <tissue evidence="2">Leaf</tissue>
    </source>
</reference>
<comment type="caution">
    <text evidence="2">The sequence shown here is derived from an EMBL/GenBank/DDBJ whole genome shotgun (WGS) entry which is preliminary data.</text>
</comment>
<sequence length="54" mass="5872">MAQIQVQHQTPAPVPTPSNGVVTAPNVNQFVTTSLYVGDLDLNVNDSQLYNLFN</sequence>